<dbReference type="InterPro" id="IPR029058">
    <property type="entry name" value="AB_hydrolase_fold"/>
</dbReference>
<evidence type="ECO:0000313" key="4">
    <source>
        <dbReference type="EMBL" id="RED85508.1"/>
    </source>
</evidence>
<feature type="active site" description="Charge relay system" evidence="1">
    <location>
        <position position="302"/>
    </location>
</feature>
<dbReference type="Pfam" id="PF05448">
    <property type="entry name" value="AXE1"/>
    <property type="match status" value="1"/>
</dbReference>
<evidence type="ECO:0000256" key="2">
    <source>
        <dbReference type="PIRSR" id="PIRSR639069-2"/>
    </source>
</evidence>
<reference evidence="4 5" key="1">
    <citation type="submission" date="2018-07" db="EMBL/GenBank/DDBJ databases">
        <title>Genomic Encyclopedia of Type Strains, Phase III (KMG-III): the genomes of soil and plant-associated and newly described type strains.</title>
        <authorList>
            <person name="Whitman W."/>
        </authorList>
    </citation>
    <scope>NUCLEOTIDE SEQUENCE [LARGE SCALE GENOMIC DNA]</scope>
    <source>
        <strain evidence="4 5">CECT 7287</strain>
    </source>
</reference>
<dbReference type="RefSeq" id="WP_116059929.1">
    <property type="nucleotide sequence ID" value="NZ_QRDZ01000004.1"/>
</dbReference>
<dbReference type="GO" id="GO:0005976">
    <property type="term" value="P:polysaccharide metabolic process"/>
    <property type="evidence" value="ECO:0007669"/>
    <property type="project" value="TreeGrafter"/>
</dbReference>
<dbReference type="InterPro" id="IPR008391">
    <property type="entry name" value="AXE1_dom"/>
</dbReference>
<sequence>MPLIDMPLDRLRNYEGRNPRPADFDAYWERALQEMRETDAQWELVASDFQVPYADCYHLYFTGTGGARIHAKYVRPKHASEPHPAVLHFHGYSHYSGDWSDKLAWALAGFSVLALDCRGQGGLSEDKGGVKGTTHRGHIIRGLDDHPDRLLFRDIFLDTAKLAGIAMSLPEVDGDRVGVFGASQGGGLALACAALEPRIRRVAASVPFLCDYKRVWEMDLARDAYEELRIYFRHHDPLHVREDEIFERLGYIDVQHLVDRIRGDTLMGVGLLDTVCPPSSQFAAYNKIRSDKKLAIYPDYVHERLPGFEDEAIRFLADM</sequence>
<dbReference type="OrthoDB" id="9770528at2"/>
<dbReference type="PANTHER" id="PTHR40111">
    <property type="entry name" value="CEPHALOSPORIN-C DEACETYLASE"/>
    <property type="match status" value="1"/>
</dbReference>
<dbReference type="AlphaFoldDB" id="A0A3D9KG65"/>
<accession>A0A3D9KG65</accession>
<proteinExistence type="predicted"/>
<protein>
    <submittedName>
        <fullName evidence="4">Cephalosporin-C deacetylase</fullName>
    </submittedName>
</protein>
<dbReference type="EMBL" id="QRDZ01000004">
    <property type="protein sequence ID" value="RED85508.1"/>
    <property type="molecule type" value="Genomic_DNA"/>
</dbReference>
<dbReference type="SUPFAM" id="SSF53474">
    <property type="entry name" value="alpha/beta-Hydrolases"/>
    <property type="match status" value="1"/>
</dbReference>
<organism evidence="4 5">
    <name type="scientific">Cohnella phaseoli</name>
    <dbReference type="NCBI Taxonomy" id="456490"/>
    <lineage>
        <taxon>Bacteria</taxon>
        <taxon>Bacillati</taxon>
        <taxon>Bacillota</taxon>
        <taxon>Bacilli</taxon>
        <taxon>Bacillales</taxon>
        <taxon>Paenibacillaceae</taxon>
        <taxon>Cohnella</taxon>
    </lineage>
</organism>
<keyword evidence="5" id="KW-1185">Reference proteome</keyword>
<feature type="active site" description="Nucleophile" evidence="1">
    <location>
        <position position="183"/>
    </location>
</feature>
<evidence type="ECO:0000313" key="5">
    <source>
        <dbReference type="Proteomes" id="UP000256977"/>
    </source>
</evidence>
<feature type="domain" description="Acetyl xylan esterase" evidence="3">
    <location>
        <begin position="1"/>
        <end position="317"/>
    </location>
</feature>
<name>A0A3D9KG65_9BACL</name>
<dbReference type="Proteomes" id="UP000256977">
    <property type="component" value="Unassembled WGS sequence"/>
</dbReference>
<dbReference type="InterPro" id="IPR039069">
    <property type="entry name" value="CE7"/>
</dbReference>
<evidence type="ECO:0000256" key="1">
    <source>
        <dbReference type="PIRSR" id="PIRSR639069-1"/>
    </source>
</evidence>
<feature type="binding site" evidence="2">
    <location>
        <position position="92"/>
    </location>
    <ligand>
        <name>substrate</name>
    </ligand>
</feature>
<dbReference type="Gene3D" id="3.40.50.1820">
    <property type="entry name" value="alpha/beta hydrolase"/>
    <property type="match status" value="1"/>
</dbReference>
<feature type="active site" description="Charge relay system" evidence="1">
    <location>
        <position position="273"/>
    </location>
</feature>
<comment type="caution">
    <text evidence="4">The sequence shown here is derived from an EMBL/GenBank/DDBJ whole genome shotgun (WGS) entry which is preliminary data.</text>
</comment>
<dbReference type="GO" id="GO:0052689">
    <property type="term" value="F:carboxylic ester hydrolase activity"/>
    <property type="evidence" value="ECO:0007669"/>
    <property type="project" value="TreeGrafter"/>
</dbReference>
<evidence type="ECO:0000259" key="3">
    <source>
        <dbReference type="Pfam" id="PF05448"/>
    </source>
</evidence>
<gene>
    <name evidence="4" type="ORF">DFP98_104213</name>
</gene>
<dbReference type="PANTHER" id="PTHR40111:SF1">
    <property type="entry name" value="CEPHALOSPORIN-C DEACETYLASE"/>
    <property type="match status" value="1"/>
</dbReference>